<dbReference type="Pfam" id="PF13489">
    <property type="entry name" value="Methyltransf_23"/>
    <property type="match status" value="1"/>
</dbReference>
<dbReference type="OrthoDB" id="417697at2759"/>
<accession>A0A7R7XUW1</accession>
<keyword evidence="2" id="KW-1185">Reference proteome</keyword>
<sequence>MLSRRFLGSFLRNSTASRFAMVTQSKRNNSSYLLKAVDTDENERLNIQHRMCMHMLQEDILHPSIPKRLERVADIATGNGTWLYDIKEARKKEPKSSAISTKYHGFDLTPELFPKPDSPRKVADIDFTAHDFYKPFPEEHIGKYDLVHARHLILAVEGADLIPATKHITSLLKPGGYLQWEEYDFQHQLDNCHPCKLTTTWITILNWVGERYSLTFSDKVRDEVAAAGLEILEKKQFTTRGLPFNEDHRLTMLLSFHTGVPRMCLKAKGRSDEEIEKVYAECLEELERGVVLDYYMSRVVARKPVN</sequence>
<dbReference type="Proteomes" id="UP000654913">
    <property type="component" value="Chromosome 6"/>
</dbReference>
<organism evidence="1 2">
    <name type="scientific">Aspergillus puulaauensis</name>
    <dbReference type="NCBI Taxonomy" id="1220207"/>
    <lineage>
        <taxon>Eukaryota</taxon>
        <taxon>Fungi</taxon>
        <taxon>Dikarya</taxon>
        <taxon>Ascomycota</taxon>
        <taxon>Pezizomycotina</taxon>
        <taxon>Eurotiomycetes</taxon>
        <taxon>Eurotiomycetidae</taxon>
        <taxon>Eurotiales</taxon>
        <taxon>Aspergillaceae</taxon>
        <taxon>Aspergillus</taxon>
    </lineage>
</organism>
<evidence type="ECO:0000313" key="1">
    <source>
        <dbReference type="EMBL" id="BCS28145.1"/>
    </source>
</evidence>
<dbReference type="InterPro" id="IPR029063">
    <property type="entry name" value="SAM-dependent_MTases_sf"/>
</dbReference>
<reference evidence="1" key="2">
    <citation type="submission" date="2021-02" db="EMBL/GenBank/DDBJ databases">
        <title>Aspergillus puulaauensis MK2 genome sequence.</title>
        <authorList>
            <person name="Futagami T."/>
            <person name="Mori K."/>
            <person name="Kadooka C."/>
            <person name="Tanaka T."/>
        </authorList>
    </citation>
    <scope>NUCLEOTIDE SEQUENCE</scope>
    <source>
        <strain evidence="1">MK2</strain>
    </source>
</reference>
<gene>
    <name evidence="1" type="ORF">APUU_61193S</name>
</gene>
<dbReference type="PANTHER" id="PTHR43591">
    <property type="entry name" value="METHYLTRANSFERASE"/>
    <property type="match status" value="1"/>
</dbReference>
<dbReference type="PANTHER" id="PTHR43591:SF50">
    <property type="entry name" value="METHYLTRANSFERASE DOMAIN-CONTAINING PROTEIN-RELATED"/>
    <property type="match status" value="1"/>
</dbReference>
<evidence type="ECO:0000313" key="2">
    <source>
        <dbReference type="Proteomes" id="UP000654913"/>
    </source>
</evidence>
<dbReference type="Gene3D" id="3.40.50.150">
    <property type="entry name" value="Vaccinia Virus protein VP39"/>
    <property type="match status" value="1"/>
</dbReference>
<reference evidence="1" key="1">
    <citation type="submission" date="2021-01" db="EMBL/GenBank/DDBJ databases">
        <authorList>
            <consortium name="Aspergillus puulaauensis MK2 genome sequencing consortium"/>
            <person name="Kazuki M."/>
            <person name="Futagami T."/>
        </authorList>
    </citation>
    <scope>NUCLEOTIDE SEQUENCE</scope>
    <source>
        <strain evidence="1">MK2</strain>
    </source>
</reference>
<dbReference type="CDD" id="cd02440">
    <property type="entry name" value="AdoMet_MTases"/>
    <property type="match status" value="1"/>
</dbReference>
<dbReference type="KEGG" id="apuu:APUU_61193S"/>
<name>A0A7R7XUW1_9EURO</name>
<dbReference type="RefSeq" id="XP_041560331.1">
    <property type="nucleotide sequence ID" value="XM_041694507.1"/>
</dbReference>
<dbReference type="AlphaFoldDB" id="A0A7R7XUW1"/>
<proteinExistence type="predicted"/>
<evidence type="ECO:0008006" key="3">
    <source>
        <dbReference type="Google" id="ProtNLM"/>
    </source>
</evidence>
<dbReference type="GeneID" id="64978142"/>
<dbReference type="EMBL" id="AP024448">
    <property type="protein sequence ID" value="BCS28145.1"/>
    <property type="molecule type" value="Genomic_DNA"/>
</dbReference>
<dbReference type="SUPFAM" id="SSF53335">
    <property type="entry name" value="S-adenosyl-L-methionine-dependent methyltransferases"/>
    <property type="match status" value="1"/>
</dbReference>
<protein>
    <recommendedName>
        <fullName evidence="3">S-adenosyl-L-methionine-dependent methyltransferase</fullName>
    </recommendedName>
</protein>